<proteinExistence type="predicted"/>
<organism evidence="1 2">
    <name type="scientific">Nocardioides marmorisolisilvae</name>
    <dbReference type="NCBI Taxonomy" id="1542737"/>
    <lineage>
        <taxon>Bacteria</taxon>
        <taxon>Bacillati</taxon>
        <taxon>Actinomycetota</taxon>
        <taxon>Actinomycetes</taxon>
        <taxon>Propionibacteriales</taxon>
        <taxon>Nocardioidaceae</taxon>
        <taxon>Nocardioides</taxon>
    </lineage>
</organism>
<dbReference type="OrthoDB" id="3464514at2"/>
<protein>
    <recommendedName>
        <fullName evidence="3">ABM domain-containing protein</fullName>
    </recommendedName>
</protein>
<comment type="caution">
    <text evidence="1">The sequence shown here is derived from an EMBL/GenBank/DDBJ whole genome shotgun (WGS) entry which is preliminary data.</text>
</comment>
<reference evidence="1 2" key="1">
    <citation type="submission" date="2018-11" db="EMBL/GenBank/DDBJ databases">
        <authorList>
            <person name="Li F."/>
        </authorList>
    </citation>
    <scope>NUCLEOTIDE SEQUENCE [LARGE SCALE GENOMIC DNA]</scope>
    <source>
        <strain evidence="1 2">KIS18-7</strain>
    </source>
</reference>
<evidence type="ECO:0000313" key="2">
    <source>
        <dbReference type="Proteomes" id="UP000277094"/>
    </source>
</evidence>
<dbReference type="RefSeq" id="WP_123233492.1">
    <property type="nucleotide sequence ID" value="NZ_RJSG01000002.1"/>
</dbReference>
<evidence type="ECO:0008006" key="3">
    <source>
        <dbReference type="Google" id="ProtNLM"/>
    </source>
</evidence>
<name>A0A3N0DTQ3_9ACTN</name>
<sequence length="196" mass="20797">MFIQVMQAKCSRAAEVRAFAEKWSQDVAEGFLGGTFGVTDDGQFLGIVRFTSADAAAANSARPETDALSQEFAGLMDGPIDFADYDDVSQFLDGGSDDAGFVQVIRGKVGDAAQAKAVVAAGDEGELKAMRPEIIGGSFAIAADGSFTQTVYFTSEESARQGEQQEPPADVRDAIQEMMAGASFYDLRSPWFESAS</sequence>
<dbReference type="Proteomes" id="UP000277094">
    <property type="component" value="Unassembled WGS sequence"/>
</dbReference>
<dbReference type="AlphaFoldDB" id="A0A3N0DTQ3"/>
<evidence type="ECO:0000313" key="1">
    <source>
        <dbReference type="EMBL" id="RNL78990.1"/>
    </source>
</evidence>
<keyword evidence="2" id="KW-1185">Reference proteome</keyword>
<dbReference type="EMBL" id="RJSG01000002">
    <property type="protein sequence ID" value="RNL78990.1"/>
    <property type="molecule type" value="Genomic_DNA"/>
</dbReference>
<gene>
    <name evidence="1" type="ORF">EFL95_08045</name>
</gene>
<accession>A0A3N0DTQ3</accession>